<dbReference type="SUPFAM" id="SSF57850">
    <property type="entry name" value="RING/U-box"/>
    <property type="match status" value="1"/>
</dbReference>
<gene>
    <name evidence="9" type="ORF">GSLYS_00005457001</name>
</gene>
<organism evidence="9 10">
    <name type="scientific">Lymnaea stagnalis</name>
    <name type="common">Great pond snail</name>
    <name type="synonym">Helix stagnalis</name>
    <dbReference type="NCBI Taxonomy" id="6523"/>
    <lineage>
        <taxon>Eukaryota</taxon>
        <taxon>Metazoa</taxon>
        <taxon>Spiralia</taxon>
        <taxon>Lophotrochozoa</taxon>
        <taxon>Mollusca</taxon>
        <taxon>Gastropoda</taxon>
        <taxon>Heterobranchia</taxon>
        <taxon>Euthyneura</taxon>
        <taxon>Panpulmonata</taxon>
        <taxon>Hygrophila</taxon>
        <taxon>Lymnaeoidea</taxon>
        <taxon>Lymnaeidae</taxon>
        <taxon>Lymnaea</taxon>
    </lineage>
</organism>
<dbReference type="Proteomes" id="UP001497497">
    <property type="component" value="Unassembled WGS sequence"/>
</dbReference>
<dbReference type="AlphaFoldDB" id="A0AAV2HDB3"/>
<evidence type="ECO:0000259" key="8">
    <source>
        <dbReference type="PROSITE" id="PS51081"/>
    </source>
</evidence>
<dbReference type="Pfam" id="PF13923">
    <property type="entry name" value="zf-C3HC4_2"/>
    <property type="match status" value="1"/>
</dbReference>
<evidence type="ECO:0000259" key="7">
    <source>
        <dbReference type="PROSITE" id="PS50145"/>
    </source>
</evidence>
<keyword evidence="2 4" id="KW-0863">Zinc-finger</keyword>
<keyword evidence="3 4" id="KW-0862">Zinc</keyword>
<comment type="caution">
    <text evidence="9">The sequence shown here is derived from an EMBL/GenBank/DDBJ whole genome shotgun (WGS) entry which is preliminary data.</text>
</comment>
<dbReference type="GO" id="GO:0008270">
    <property type="term" value="F:zinc ion binding"/>
    <property type="evidence" value="ECO:0007669"/>
    <property type="project" value="UniProtKB-KW"/>
</dbReference>
<feature type="coiled-coil region" evidence="5">
    <location>
        <begin position="160"/>
        <end position="223"/>
    </location>
</feature>
<dbReference type="EMBL" id="CAXITT010000086">
    <property type="protein sequence ID" value="CAL1531362.1"/>
    <property type="molecule type" value="Genomic_DNA"/>
</dbReference>
<dbReference type="Pfam" id="PF02176">
    <property type="entry name" value="zf-TRAF"/>
    <property type="match status" value="1"/>
</dbReference>
<dbReference type="PROSITE" id="PS50145">
    <property type="entry name" value="ZF_TRAF"/>
    <property type="match status" value="1"/>
</dbReference>
<feature type="domain" description="RING-type" evidence="6">
    <location>
        <begin position="18"/>
        <end position="54"/>
    </location>
</feature>
<dbReference type="PROSITE" id="PS00518">
    <property type="entry name" value="ZF_RING_1"/>
    <property type="match status" value="1"/>
</dbReference>
<feature type="zinc finger region" description="TRAF-type" evidence="4">
    <location>
        <begin position="100"/>
        <end position="145"/>
    </location>
</feature>
<name>A0AAV2HDB3_LYMST</name>
<evidence type="ECO:0000313" key="9">
    <source>
        <dbReference type="EMBL" id="CAL1531362.1"/>
    </source>
</evidence>
<dbReference type="SUPFAM" id="SSF49599">
    <property type="entry name" value="TRAF domain-like"/>
    <property type="match status" value="1"/>
</dbReference>
<dbReference type="InterPro" id="IPR013010">
    <property type="entry name" value="Znf_SIAH"/>
</dbReference>
<keyword evidence="5" id="KW-0175">Coiled coil</keyword>
<dbReference type="InterPro" id="IPR001841">
    <property type="entry name" value="Znf_RING"/>
</dbReference>
<evidence type="ECO:0000313" key="10">
    <source>
        <dbReference type="Proteomes" id="UP001497497"/>
    </source>
</evidence>
<evidence type="ECO:0000256" key="5">
    <source>
        <dbReference type="SAM" id="Coils"/>
    </source>
</evidence>
<dbReference type="PANTHER" id="PTHR10131">
    <property type="entry name" value="TNF RECEPTOR ASSOCIATED FACTOR"/>
    <property type="match status" value="1"/>
</dbReference>
<evidence type="ECO:0000256" key="1">
    <source>
        <dbReference type="ARBA" id="ARBA00022723"/>
    </source>
</evidence>
<dbReference type="GO" id="GO:0043122">
    <property type="term" value="P:regulation of canonical NF-kappaB signal transduction"/>
    <property type="evidence" value="ECO:0007669"/>
    <property type="project" value="TreeGrafter"/>
</dbReference>
<dbReference type="InterPro" id="IPR001293">
    <property type="entry name" value="Znf_TRAF"/>
</dbReference>
<dbReference type="InterPro" id="IPR013083">
    <property type="entry name" value="Znf_RING/FYVE/PHD"/>
</dbReference>
<reference evidence="9 10" key="1">
    <citation type="submission" date="2024-04" db="EMBL/GenBank/DDBJ databases">
        <authorList>
            <consortium name="Genoscope - CEA"/>
            <person name="William W."/>
        </authorList>
    </citation>
    <scope>NUCLEOTIDE SEQUENCE [LARGE SCALE GENOMIC DNA]</scope>
</reference>
<dbReference type="PROSITE" id="PS50089">
    <property type="entry name" value="ZF_RING_2"/>
    <property type="match status" value="1"/>
</dbReference>
<dbReference type="InterPro" id="IPR017907">
    <property type="entry name" value="Znf_RING_CS"/>
</dbReference>
<accession>A0AAV2HDB3</accession>
<feature type="domain" description="SIAH-type" evidence="8">
    <location>
        <begin position="76"/>
        <end position="158"/>
    </location>
</feature>
<evidence type="ECO:0000256" key="2">
    <source>
        <dbReference type="ARBA" id="ARBA00022771"/>
    </source>
</evidence>
<keyword evidence="10" id="KW-1185">Reference proteome</keyword>
<sequence>MGFDSAKFVTSVADDKKCLLCHGVLDNPVRSACGHVFCSGCILPWVVKHGQCPLKCRPLGPTDLENVLPLREVILNLKVKCEFFDRGCTHAVRLTDLIRHTQRCEFKPVTCVNPGCGQLVPKKDIYLHETVTCPCRPIGECDKGCGLALHLHTLADHDCYQALKVLVRTQEEQLKELKEKLALVSTKFSKKEKSLLEQVSALNRQLGEQTEQFNRTIKDVKNKQLAEADHEVSGKTVYVGWEHKCLCWLQMCVYTNGEFTWRRISLHRDKSGSLGFNIMGGYTVGHHFLSCFLLLQRTSTG</sequence>
<evidence type="ECO:0000259" key="6">
    <source>
        <dbReference type="PROSITE" id="PS50089"/>
    </source>
</evidence>
<dbReference type="PANTHER" id="PTHR10131:SF157">
    <property type="entry name" value="RECEPTOR-ASSOCIATED FACTOR, PUTATIVE-RELATED"/>
    <property type="match status" value="1"/>
</dbReference>
<evidence type="ECO:0000256" key="3">
    <source>
        <dbReference type="ARBA" id="ARBA00022833"/>
    </source>
</evidence>
<dbReference type="SMART" id="SM00184">
    <property type="entry name" value="RING"/>
    <property type="match status" value="1"/>
</dbReference>
<keyword evidence="1 4" id="KW-0479">Metal-binding</keyword>
<protein>
    <submittedName>
        <fullName evidence="9">Uncharacterized protein</fullName>
    </submittedName>
</protein>
<dbReference type="PROSITE" id="PS51081">
    <property type="entry name" value="ZF_SIAH"/>
    <property type="match status" value="1"/>
</dbReference>
<dbReference type="Gene3D" id="3.30.40.10">
    <property type="entry name" value="Zinc/RING finger domain, C3HC4 (zinc finger)"/>
    <property type="match status" value="2"/>
</dbReference>
<feature type="domain" description="TRAF-type" evidence="7">
    <location>
        <begin position="100"/>
        <end position="145"/>
    </location>
</feature>
<proteinExistence type="predicted"/>
<evidence type="ECO:0000256" key="4">
    <source>
        <dbReference type="PROSITE-ProRule" id="PRU00207"/>
    </source>
</evidence>